<accession>A0A6A6WC97</accession>
<evidence type="ECO:0000259" key="9">
    <source>
        <dbReference type="PROSITE" id="PS50011"/>
    </source>
</evidence>
<evidence type="ECO:0000256" key="5">
    <source>
        <dbReference type="ARBA" id="ARBA00037982"/>
    </source>
</evidence>
<dbReference type="EMBL" id="ML996570">
    <property type="protein sequence ID" value="KAF2759187.1"/>
    <property type="molecule type" value="Genomic_DNA"/>
</dbReference>
<evidence type="ECO:0000256" key="6">
    <source>
        <dbReference type="PROSITE-ProRule" id="PRU10141"/>
    </source>
</evidence>
<evidence type="ECO:0000256" key="8">
    <source>
        <dbReference type="SAM" id="Coils"/>
    </source>
</evidence>
<dbReference type="PROSITE" id="PS00108">
    <property type="entry name" value="PROTEIN_KINASE_ST"/>
    <property type="match status" value="1"/>
</dbReference>
<dbReference type="GO" id="GO:0004674">
    <property type="term" value="F:protein serine/threonine kinase activity"/>
    <property type="evidence" value="ECO:0007669"/>
    <property type="project" value="UniProtKB-KW"/>
</dbReference>
<dbReference type="Pfam" id="PF00069">
    <property type="entry name" value="Pkinase"/>
    <property type="match status" value="1"/>
</dbReference>
<dbReference type="InterPro" id="IPR017441">
    <property type="entry name" value="Protein_kinase_ATP_BS"/>
</dbReference>
<dbReference type="SMART" id="SM00220">
    <property type="entry name" value="S_TKc"/>
    <property type="match status" value="1"/>
</dbReference>
<dbReference type="CDD" id="cd00180">
    <property type="entry name" value="PKc"/>
    <property type="match status" value="1"/>
</dbReference>
<dbReference type="InterPro" id="IPR000719">
    <property type="entry name" value="Prot_kinase_dom"/>
</dbReference>
<dbReference type="OrthoDB" id="4062651at2759"/>
<dbReference type="InterPro" id="IPR050339">
    <property type="entry name" value="CC_SR_Kinase"/>
</dbReference>
<feature type="binding site" evidence="6">
    <location>
        <position position="43"/>
    </location>
    <ligand>
        <name>ATP</name>
        <dbReference type="ChEBI" id="CHEBI:30616"/>
    </ligand>
</feature>
<evidence type="ECO:0000256" key="4">
    <source>
        <dbReference type="ARBA" id="ARBA00022840"/>
    </source>
</evidence>
<dbReference type="GO" id="GO:0005634">
    <property type="term" value="C:nucleus"/>
    <property type="evidence" value="ECO:0007669"/>
    <property type="project" value="TreeGrafter"/>
</dbReference>
<evidence type="ECO:0000256" key="3">
    <source>
        <dbReference type="ARBA" id="ARBA00022777"/>
    </source>
</evidence>
<protein>
    <submittedName>
        <fullName evidence="10">Kinase-like protein</fullName>
    </submittedName>
</protein>
<evidence type="ECO:0000256" key="1">
    <source>
        <dbReference type="ARBA" id="ARBA00022679"/>
    </source>
</evidence>
<gene>
    <name evidence="10" type="ORF">EJ05DRAFT_437639</name>
</gene>
<keyword evidence="4 6" id="KW-0067">ATP-binding</keyword>
<name>A0A6A6WC97_9PEZI</name>
<keyword evidence="7" id="KW-0723">Serine/threonine-protein kinase</keyword>
<evidence type="ECO:0000256" key="2">
    <source>
        <dbReference type="ARBA" id="ARBA00022741"/>
    </source>
</evidence>
<keyword evidence="3 10" id="KW-0418">Kinase</keyword>
<keyword evidence="2 6" id="KW-0547">Nucleotide-binding</keyword>
<dbReference type="PROSITE" id="PS50011">
    <property type="entry name" value="PROTEIN_KINASE_DOM"/>
    <property type="match status" value="1"/>
</dbReference>
<organism evidence="10 11">
    <name type="scientific">Pseudovirgaria hyperparasitica</name>
    <dbReference type="NCBI Taxonomy" id="470096"/>
    <lineage>
        <taxon>Eukaryota</taxon>
        <taxon>Fungi</taxon>
        <taxon>Dikarya</taxon>
        <taxon>Ascomycota</taxon>
        <taxon>Pezizomycotina</taxon>
        <taxon>Dothideomycetes</taxon>
        <taxon>Dothideomycetes incertae sedis</taxon>
        <taxon>Acrospermales</taxon>
        <taxon>Acrospermaceae</taxon>
        <taxon>Pseudovirgaria</taxon>
    </lineage>
</organism>
<dbReference type="InterPro" id="IPR011009">
    <property type="entry name" value="Kinase-like_dom_sf"/>
</dbReference>
<keyword evidence="8" id="KW-0175">Coiled coil</keyword>
<dbReference type="PROSITE" id="PS00107">
    <property type="entry name" value="PROTEIN_KINASE_ATP"/>
    <property type="match status" value="1"/>
</dbReference>
<reference evidence="10" key="1">
    <citation type="journal article" date="2020" name="Stud. Mycol.">
        <title>101 Dothideomycetes genomes: a test case for predicting lifestyles and emergence of pathogens.</title>
        <authorList>
            <person name="Haridas S."/>
            <person name="Albert R."/>
            <person name="Binder M."/>
            <person name="Bloem J."/>
            <person name="Labutti K."/>
            <person name="Salamov A."/>
            <person name="Andreopoulos B."/>
            <person name="Baker S."/>
            <person name="Barry K."/>
            <person name="Bills G."/>
            <person name="Bluhm B."/>
            <person name="Cannon C."/>
            <person name="Castanera R."/>
            <person name="Culley D."/>
            <person name="Daum C."/>
            <person name="Ezra D."/>
            <person name="Gonzalez J."/>
            <person name="Henrissat B."/>
            <person name="Kuo A."/>
            <person name="Liang C."/>
            <person name="Lipzen A."/>
            <person name="Lutzoni F."/>
            <person name="Magnuson J."/>
            <person name="Mondo S."/>
            <person name="Nolan M."/>
            <person name="Ohm R."/>
            <person name="Pangilinan J."/>
            <person name="Park H.-J."/>
            <person name="Ramirez L."/>
            <person name="Alfaro M."/>
            <person name="Sun H."/>
            <person name="Tritt A."/>
            <person name="Yoshinaga Y."/>
            <person name="Zwiers L.-H."/>
            <person name="Turgeon B."/>
            <person name="Goodwin S."/>
            <person name="Spatafora J."/>
            <person name="Crous P."/>
            <person name="Grigoriev I."/>
        </authorList>
    </citation>
    <scope>NUCLEOTIDE SEQUENCE</scope>
    <source>
        <strain evidence="10">CBS 121739</strain>
    </source>
</reference>
<sequence>MLTHRHIRDGHAHFDEYENLGRGGSASVERVRHKLSGLFFARKKILRGNNIATQQRKLEEFERELKALQRLRHKHLVSYVGSYTDLWSFSLILTPVAELELKTLLERQAKEPLLGEEVNWLRNAFGCIASALSYCHENRFRHKDIKPGNILLNDGQIYLCDFGISHDWNDLPTATTTGDPGKFTLRYCAPEVVNRQSRNEKSDVWSLACVYIEMISVIKGHSLQDLDRFLLNENSPSVDYWCQPEAAKAWLDHIRDGSPDDVALDWIEKMVSLASVHFGIPFDHVNSSDRILAIDRPQQTLSMTSKLTSTIPQWTIISSAGAVSRDHRRRS</sequence>
<proteinExistence type="inferred from homology"/>
<evidence type="ECO:0000313" key="11">
    <source>
        <dbReference type="Proteomes" id="UP000799437"/>
    </source>
</evidence>
<dbReference type="InterPro" id="IPR008271">
    <property type="entry name" value="Ser/Thr_kinase_AS"/>
</dbReference>
<dbReference type="GeneID" id="54482849"/>
<keyword evidence="11" id="KW-1185">Reference proteome</keyword>
<feature type="coiled-coil region" evidence="8">
    <location>
        <begin position="51"/>
        <end position="78"/>
    </location>
</feature>
<dbReference type="Gene3D" id="1.10.510.10">
    <property type="entry name" value="Transferase(Phosphotransferase) domain 1"/>
    <property type="match status" value="1"/>
</dbReference>
<dbReference type="Proteomes" id="UP000799437">
    <property type="component" value="Unassembled WGS sequence"/>
</dbReference>
<evidence type="ECO:0000256" key="7">
    <source>
        <dbReference type="RuleBase" id="RU000304"/>
    </source>
</evidence>
<dbReference type="SUPFAM" id="SSF56112">
    <property type="entry name" value="Protein kinase-like (PK-like)"/>
    <property type="match status" value="1"/>
</dbReference>
<dbReference type="RefSeq" id="XP_033601638.1">
    <property type="nucleotide sequence ID" value="XM_033741795.1"/>
</dbReference>
<comment type="similarity">
    <text evidence="5">Belongs to the protein kinase superfamily. Ser/Thr protein kinase family. GCN2 subfamily.</text>
</comment>
<keyword evidence="1" id="KW-0808">Transferase</keyword>
<dbReference type="GO" id="GO:0005737">
    <property type="term" value="C:cytoplasm"/>
    <property type="evidence" value="ECO:0007669"/>
    <property type="project" value="TreeGrafter"/>
</dbReference>
<evidence type="ECO:0000313" key="10">
    <source>
        <dbReference type="EMBL" id="KAF2759187.1"/>
    </source>
</evidence>
<dbReference type="Gene3D" id="3.30.200.20">
    <property type="entry name" value="Phosphorylase Kinase, domain 1"/>
    <property type="match status" value="1"/>
</dbReference>
<dbReference type="GO" id="GO:0005524">
    <property type="term" value="F:ATP binding"/>
    <property type="evidence" value="ECO:0007669"/>
    <property type="project" value="UniProtKB-UniRule"/>
</dbReference>
<dbReference type="PANTHER" id="PTHR11042">
    <property type="entry name" value="EUKARYOTIC TRANSLATION INITIATION FACTOR 2-ALPHA KINASE EIF2-ALPHA KINASE -RELATED"/>
    <property type="match status" value="1"/>
</dbReference>
<dbReference type="AlphaFoldDB" id="A0A6A6WC97"/>
<feature type="domain" description="Protein kinase" evidence="9">
    <location>
        <begin position="14"/>
        <end position="331"/>
    </location>
</feature>